<dbReference type="RefSeq" id="WP_203571762.1">
    <property type="nucleotide sequence ID" value="NZ_WOFE01000007.1"/>
</dbReference>
<reference evidence="2 3" key="1">
    <citation type="submission" date="2019-11" db="EMBL/GenBank/DDBJ databases">
        <title>Novel Deefgea species.</title>
        <authorList>
            <person name="Han J.-H."/>
        </authorList>
    </citation>
    <scope>NUCLEOTIDE SEQUENCE [LARGE SCALE GENOMIC DNA]</scope>
    <source>
        <strain evidence="2 3">LMG 24817</strain>
    </source>
</reference>
<dbReference type="InterPro" id="IPR023614">
    <property type="entry name" value="Porin_dom_sf"/>
</dbReference>
<keyword evidence="1" id="KW-0732">Signal</keyword>
<organism evidence="2 3">
    <name type="scientific">Deefgea chitinilytica</name>
    <dbReference type="NCBI Taxonomy" id="570276"/>
    <lineage>
        <taxon>Bacteria</taxon>
        <taxon>Pseudomonadati</taxon>
        <taxon>Pseudomonadota</taxon>
        <taxon>Betaproteobacteria</taxon>
        <taxon>Neisseriales</taxon>
        <taxon>Chitinibacteraceae</taxon>
        <taxon>Deefgea</taxon>
    </lineage>
</organism>
<protein>
    <recommendedName>
        <fullName evidence="4">Transporter</fullName>
    </recommendedName>
</protein>
<feature type="chain" id="PRO_5046345799" description="Transporter" evidence="1">
    <location>
        <begin position="22"/>
        <end position="242"/>
    </location>
</feature>
<evidence type="ECO:0000313" key="2">
    <source>
        <dbReference type="EMBL" id="MBM5572430.1"/>
    </source>
</evidence>
<dbReference type="Proteomes" id="UP001195660">
    <property type="component" value="Unassembled WGS sequence"/>
</dbReference>
<comment type="caution">
    <text evidence="2">The sequence shown here is derived from an EMBL/GenBank/DDBJ whole genome shotgun (WGS) entry which is preliminary data.</text>
</comment>
<dbReference type="Gene3D" id="2.40.160.10">
    <property type="entry name" value="Porin"/>
    <property type="match status" value="1"/>
</dbReference>
<evidence type="ECO:0000313" key="3">
    <source>
        <dbReference type="Proteomes" id="UP001195660"/>
    </source>
</evidence>
<dbReference type="InterPro" id="IPR025737">
    <property type="entry name" value="FApF"/>
</dbReference>
<dbReference type="SUPFAM" id="SSF56935">
    <property type="entry name" value="Porins"/>
    <property type="match status" value="1"/>
</dbReference>
<gene>
    <name evidence="2" type="ORF">GM173_12710</name>
</gene>
<dbReference type="Pfam" id="PF13557">
    <property type="entry name" value="Phenol_MetA_deg"/>
    <property type="match status" value="1"/>
</dbReference>
<dbReference type="EMBL" id="WOFE01000007">
    <property type="protein sequence ID" value="MBM5572430.1"/>
    <property type="molecule type" value="Genomic_DNA"/>
</dbReference>
<evidence type="ECO:0008006" key="4">
    <source>
        <dbReference type="Google" id="ProtNLM"/>
    </source>
</evidence>
<proteinExistence type="predicted"/>
<accession>A0ABS2CE56</accession>
<evidence type="ECO:0000256" key="1">
    <source>
        <dbReference type="SAM" id="SignalP"/>
    </source>
</evidence>
<feature type="signal peptide" evidence="1">
    <location>
        <begin position="1"/>
        <end position="21"/>
    </location>
</feature>
<sequence length="242" mass="26393">MRKHNLIMTAVLCSAMGWAHAYDDADTAGLGKVELEIATERATNDIGNTENWETTATLTYGVTETFDLSLTLPHLVNKADDVATESGLGDVSLGLKWRFLEADALKMALAGELITATGNDDKGLGAGRTQYVATLIAAYELGDVTLFGNAGYFYNNNRVDERKNIWQTAVAAEYKFNEQWSVNTEWTLERNADANSNRDPSTVGLGVTYSPSELLDIDVAYHHGLNHAADDHVVSAGLTFHF</sequence>
<name>A0ABS2CE56_9NEIS</name>
<keyword evidence="3" id="KW-1185">Reference proteome</keyword>